<comment type="subcellular location">
    <subcellularLocation>
        <location evidence="1">Cell membrane</location>
        <topology evidence="1">Lipid-anchor</topology>
        <topology evidence="1">GPI-anchor</topology>
    </subcellularLocation>
</comment>
<dbReference type="Gramene" id="Manes.13G011400.1.v8.1">
    <property type="protein sequence ID" value="Manes.13G011400.1.v8.1.CDS"/>
    <property type="gene ID" value="Manes.13G011400.v8.1"/>
</dbReference>
<keyword evidence="7" id="KW-0325">Glycoprotein</keyword>
<dbReference type="Proteomes" id="UP000091857">
    <property type="component" value="Chromosome 13"/>
</dbReference>
<dbReference type="GO" id="GO:0005886">
    <property type="term" value="C:plasma membrane"/>
    <property type="evidence" value="ECO:0007669"/>
    <property type="project" value="UniProtKB-SubCell"/>
</dbReference>
<feature type="domain" description="Bifunctional inhibitor/plant lipid transfer protein/seed storage helical" evidence="10">
    <location>
        <begin position="34"/>
        <end position="115"/>
    </location>
</feature>
<reference evidence="12" key="1">
    <citation type="journal article" date="2016" name="Nat. Biotechnol.">
        <title>Sequencing wild and cultivated cassava and related species reveals extensive interspecific hybridization and genetic diversity.</title>
        <authorList>
            <person name="Bredeson J.V."/>
            <person name="Lyons J.B."/>
            <person name="Prochnik S.E."/>
            <person name="Wu G.A."/>
            <person name="Ha C.M."/>
            <person name="Edsinger-Gonzales E."/>
            <person name="Grimwood J."/>
            <person name="Schmutz J."/>
            <person name="Rabbi I.Y."/>
            <person name="Egesi C."/>
            <person name="Nauluvula P."/>
            <person name="Lebot V."/>
            <person name="Ndunguru J."/>
            <person name="Mkamilo G."/>
            <person name="Bart R.S."/>
            <person name="Setter T.L."/>
            <person name="Gleadow R.M."/>
            <person name="Kulakow P."/>
            <person name="Ferguson M.E."/>
            <person name="Rounsley S."/>
            <person name="Rokhsar D.S."/>
        </authorList>
    </citation>
    <scope>NUCLEOTIDE SEQUENCE [LARGE SCALE GENOMIC DNA]</scope>
    <source>
        <strain evidence="12">cv. AM560-2</strain>
    </source>
</reference>
<dbReference type="SUPFAM" id="SSF47699">
    <property type="entry name" value="Bifunctional inhibitor/lipid-transfer protein/seed storage 2S albumin"/>
    <property type="match status" value="1"/>
</dbReference>
<protein>
    <recommendedName>
        <fullName evidence="10">Bifunctional inhibitor/plant lipid transfer protein/seed storage helical domain-containing protein</fullName>
    </recommendedName>
</protein>
<dbReference type="OrthoDB" id="1882492at2759"/>
<dbReference type="Pfam" id="PF14368">
    <property type="entry name" value="LTP_2"/>
    <property type="match status" value="1"/>
</dbReference>
<evidence type="ECO:0000313" key="12">
    <source>
        <dbReference type="Proteomes" id="UP000091857"/>
    </source>
</evidence>
<evidence type="ECO:0000256" key="1">
    <source>
        <dbReference type="ARBA" id="ARBA00004609"/>
    </source>
</evidence>
<dbReference type="InterPro" id="IPR016140">
    <property type="entry name" value="Bifunc_inhib/LTP/seed_store"/>
</dbReference>
<evidence type="ECO:0000313" key="11">
    <source>
        <dbReference type="EMBL" id="OAY32348.1"/>
    </source>
</evidence>
<evidence type="ECO:0000256" key="2">
    <source>
        <dbReference type="ARBA" id="ARBA00009748"/>
    </source>
</evidence>
<evidence type="ECO:0000256" key="3">
    <source>
        <dbReference type="ARBA" id="ARBA00022475"/>
    </source>
</evidence>
<evidence type="ECO:0000256" key="4">
    <source>
        <dbReference type="ARBA" id="ARBA00022622"/>
    </source>
</evidence>
<dbReference type="EMBL" id="CM004399">
    <property type="protein sequence ID" value="OAY32348.1"/>
    <property type="molecule type" value="Genomic_DNA"/>
</dbReference>
<keyword evidence="12" id="KW-1185">Reference proteome</keyword>
<evidence type="ECO:0000259" key="10">
    <source>
        <dbReference type="SMART" id="SM00499"/>
    </source>
</evidence>
<evidence type="ECO:0000256" key="9">
    <source>
        <dbReference type="SAM" id="SignalP"/>
    </source>
</evidence>
<comment type="similarity">
    <text evidence="2">Belongs to the plant LTP family.</text>
</comment>
<keyword evidence="4" id="KW-0472">Membrane</keyword>
<feature type="chain" id="PRO_5012677427" description="Bifunctional inhibitor/plant lipid transfer protein/seed storage helical domain-containing protein" evidence="9">
    <location>
        <begin position="28"/>
        <end position="179"/>
    </location>
</feature>
<keyword evidence="5 9" id="KW-0732">Signal</keyword>
<accession>A0A2C9UMZ5</accession>
<dbReference type="SMART" id="SM00499">
    <property type="entry name" value="AAI"/>
    <property type="match status" value="1"/>
</dbReference>
<evidence type="ECO:0000256" key="5">
    <source>
        <dbReference type="ARBA" id="ARBA00022729"/>
    </source>
</evidence>
<dbReference type="PANTHER" id="PTHR33044">
    <property type="entry name" value="BIFUNCTIONAL INHIBITOR/LIPID-TRANSFER PROTEIN/SEED STORAGE 2S ALBUMIN SUPERFAMILY PROTEIN-RELATED"/>
    <property type="match status" value="1"/>
</dbReference>
<dbReference type="STRING" id="3983.A0A2C9UMZ5"/>
<proteinExistence type="inferred from homology"/>
<evidence type="ECO:0000256" key="7">
    <source>
        <dbReference type="ARBA" id="ARBA00023180"/>
    </source>
</evidence>
<keyword evidence="8" id="KW-0449">Lipoprotein</keyword>
<dbReference type="Gene3D" id="1.10.110.10">
    <property type="entry name" value="Plant lipid-transfer and hydrophobic proteins"/>
    <property type="match status" value="1"/>
</dbReference>
<dbReference type="AlphaFoldDB" id="A0A2C9UMZ5"/>
<sequence length="179" mass="18985">MGSRGFCVFRVLMLILLSCFVLRGADGDGISEECSSDFQKVMPCLEYATGKGNTPAKQCCDAVKDLQKSEPKCLCYIIQQAHNGSAQVKRLGIQIDRLLQLPSACQLQNASASVCPKLLGLSPTSPDAAIFTNTTATTPATPAGSSSPGNSDGSVGTTYKPFFFNPLAIAVALFIYTLY</sequence>
<evidence type="ECO:0000256" key="8">
    <source>
        <dbReference type="ARBA" id="ARBA00023288"/>
    </source>
</evidence>
<dbReference type="InterPro" id="IPR036312">
    <property type="entry name" value="Bifun_inhib/LTP/seed_sf"/>
</dbReference>
<evidence type="ECO:0000256" key="6">
    <source>
        <dbReference type="ARBA" id="ARBA00023157"/>
    </source>
</evidence>
<name>A0A2C9UMZ5_MANES</name>
<dbReference type="InterPro" id="IPR043325">
    <property type="entry name" value="LTSS"/>
</dbReference>
<organism evidence="11 12">
    <name type="scientific">Manihot esculenta</name>
    <name type="common">Cassava</name>
    <name type="synonym">Jatropha manihot</name>
    <dbReference type="NCBI Taxonomy" id="3983"/>
    <lineage>
        <taxon>Eukaryota</taxon>
        <taxon>Viridiplantae</taxon>
        <taxon>Streptophyta</taxon>
        <taxon>Embryophyta</taxon>
        <taxon>Tracheophyta</taxon>
        <taxon>Spermatophyta</taxon>
        <taxon>Magnoliopsida</taxon>
        <taxon>eudicotyledons</taxon>
        <taxon>Gunneridae</taxon>
        <taxon>Pentapetalae</taxon>
        <taxon>rosids</taxon>
        <taxon>fabids</taxon>
        <taxon>Malpighiales</taxon>
        <taxon>Euphorbiaceae</taxon>
        <taxon>Crotonoideae</taxon>
        <taxon>Manihoteae</taxon>
        <taxon>Manihot</taxon>
    </lineage>
</organism>
<comment type="caution">
    <text evidence="11">The sequence shown here is derived from an EMBL/GenBank/DDBJ whole genome shotgun (WGS) entry which is preliminary data.</text>
</comment>
<feature type="signal peptide" evidence="9">
    <location>
        <begin position="1"/>
        <end position="27"/>
    </location>
</feature>
<keyword evidence="3" id="KW-1003">Cell membrane</keyword>
<keyword evidence="6" id="KW-1015">Disulfide bond</keyword>
<dbReference type="GO" id="GO:0098552">
    <property type="term" value="C:side of membrane"/>
    <property type="evidence" value="ECO:0007669"/>
    <property type="project" value="UniProtKB-KW"/>
</dbReference>
<keyword evidence="4" id="KW-0336">GPI-anchor</keyword>
<gene>
    <name evidence="11" type="ORF">MANES_13G011400v8</name>
</gene>
<dbReference type="CDD" id="cd00010">
    <property type="entry name" value="AAI_LTSS"/>
    <property type="match status" value="1"/>
</dbReference>